<dbReference type="OrthoDB" id="9776525at2"/>
<feature type="transmembrane region" description="Helical" evidence="1">
    <location>
        <begin position="20"/>
        <end position="38"/>
    </location>
</feature>
<dbReference type="eggNOG" id="COG4200">
    <property type="taxonomic scope" value="Bacteria"/>
</dbReference>
<proteinExistence type="predicted"/>
<dbReference type="RefSeq" id="WP_025706940.1">
    <property type="nucleotide sequence ID" value="NZ_CP009287.1"/>
</dbReference>
<feature type="transmembrane region" description="Helical" evidence="1">
    <location>
        <begin position="139"/>
        <end position="161"/>
    </location>
</feature>
<accession>A0A089M2Z0</accession>
<feature type="transmembrane region" description="Helical" evidence="1">
    <location>
        <begin position="168"/>
        <end position="189"/>
    </location>
</feature>
<dbReference type="HOGENOM" id="CLU_077103_2_0_9"/>
<protein>
    <submittedName>
        <fullName evidence="2">Multidrug ABC transporter permease</fullName>
    </submittedName>
</protein>
<sequence length="252" mass="27391">MLNILQSEHLKYRRSFSVKLVWAAPLFFVLFALVALLYLPKGQSLPGDLFLSMVFNWWPFVFVPLGTALLCALAEVRERKAGNYRGLRLHNVRPGALWFGKIMVLAYYMLLSSLGTIAAVLIAGLLITDATLPVEKVVVASLLTWLVSLSLIPLQLLAAAWKGMAASIGLGVAGMFAGVIAAPGPNWLYVPWSWALRLMCPVAGVHPNGVPLESGSPLLDTSVIPVGIAVSLLFFAASSWLTGMWFARKEVK</sequence>
<keyword evidence="3" id="KW-1185">Reference proteome</keyword>
<feature type="transmembrane region" description="Helical" evidence="1">
    <location>
        <begin position="223"/>
        <end position="247"/>
    </location>
</feature>
<keyword evidence="1" id="KW-1133">Transmembrane helix</keyword>
<keyword evidence="1" id="KW-0812">Transmembrane</keyword>
<organism evidence="2 3">
    <name type="scientific">Paenibacillus graminis</name>
    <dbReference type="NCBI Taxonomy" id="189425"/>
    <lineage>
        <taxon>Bacteria</taxon>
        <taxon>Bacillati</taxon>
        <taxon>Bacillota</taxon>
        <taxon>Bacilli</taxon>
        <taxon>Bacillales</taxon>
        <taxon>Paenibacillaceae</taxon>
        <taxon>Paenibacillus</taxon>
    </lineage>
</organism>
<keyword evidence="1" id="KW-0472">Membrane</keyword>
<feature type="transmembrane region" description="Helical" evidence="1">
    <location>
        <begin position="97"/>
        <end position="127"/>
    </location>
</feature>
<dbReference type="CDD" id="cd21807">
    <property type="entry name" value="ABC-2_lan_permease_MutE_EpiE-like"/>
    <property type="match status" value="1"/>
</dbReference>
<dbReference type="Pfam" id="PF12730">
    <property type="entry name" value="ABC2_membrane_4"/>
    <property type="match status" value="1"/>
</dbReference>
<dbReference type="KEGG" id="pgm:PGRAT_11260"/>
<dbReference type="EMBL" id="CP009287">
    <property type="protein sequence ID" value="AIQ68131.1"/>
    <property type="molecule type" value="Genomic_DNA"/>
</dbReference>
<dbReference type="NCBIfam" id="TIGR03732">
    <property type="entry name" value="lanti_perm_MutE"/>
    <property type="match status" value="1"/>
</dbReference>
<name>A0A089M2Z0_9BACL</name>
<feature type="transmembrane region" description="Helical" evidence="1">
    <location>
        <begin position="58"/>
        <end position="76"/>
    </location>
</feature>
<gene>
    <name evidence="2" type="ORF">PGRAT_11260</name>
</gene>
<dbReference type="STRING" id="189425.PGRAT_11260"/>
<evidence type="ECO:0000313" key="3">
    <source>
        <dbReference type="Proteomes" id="UP000029500"/>
    </source>
</evidence>
<evidence type="ECO:0000313" key="2">
    <source>
        <dbReference type="EMBL" id="AIQ68131.1"/>
    </source>
</evidence>
<reference evidence="2 3" key="1">
    <citation type="submission" date="2014-08" db="EMBL/GenBank/DDBJ databases">
        <title>Comparative genomics of the Paenibacillus odorifer group.</title>
        <authorList>
            <person name="den Bakker H.C."/>
            <person name="Tsai Y.-C."/>
            <person name="Martin N."/>
            <person name="Korlach J."/>
            <person name="Wiedmann M."/>
        </authorList>
    </citation>
    <scope>NUCLEOTIDE SEQUENCE [LARGE SCALE GENOMIC DNA]</scope>
    <source>
        <strain evidence="2 3">DSM 15220</strain>
    </source>
</reference>
<evidence type="ECO:0000256" key="1">
    <source>
        <dbReference type="SAM" id="Phobius"/>
    </source>
</evidence>
<dbReference type="AlphaFoldDB" id="A0A089M2Z0"/>
<dbReference type="Proteomes" id="UP000029500">
    <property type="component" value="Chromosome"/>
</dbReference>
<dbReference type="InterPro" id="IPR021205">
    <property type="entry name" value="Lanti_perm_SpaE/MutE/EpiE-like"/>
</dbReference>